<evidence type="ECO:0000313" key="7">
    <source>
        <dbReference type="Proteomes" id="UP000582213"/>
    </source>
</evidence>
<protein>
    <submittedName>
        <fullName evidence="5">Alpha-amylase</fullName>
        <ecNumber evidence="4">3.2.1.1</ecNumber>
    </submittedName>
</protein>
<dbReference type="EMBL" id="CP045484">
    <property type="protein sequence ID" value="QGR16456.1"/>
    <property type="molecule type" value="Genomic_DNA"/>
</dbReference>
<dbReference type="PANTHER" id="PTHR36306:SF1">
    <property type="entry name" value="ALPHA-AMYLASE-RELATED"/>
    <property type="match status" value="1"/>
</dbReference>
<dbReference type="RefSeq" id="WP_156014013.1">
    <property type="nucleotide sequence ID" value="NZ_CP045484.1"/>
</dbReference>
<reference evidence="5 6" key="1">
    <citation type="submission" date="2019-10" db="EMBL/GenBank/DDBJ databases">
        <title>Genome Sequences from Six Type Strain Members of the Archaeal Family Sulfolobaceae: Acidianus ambivalens, Acidianus infernus, Metallosphaera prunae, Stygiolobus azoricus, Sulfolobus metallicus, and Sulfurisphaera ohwakuensis.</title>
        <authorList>
            <person name="Counts J.A."/>
            <person name="Kelly R.M."/>
        </authorList>
    </citation>
    <scope>NUCLEOTIDE SEQUENCE [LARGE SCALE GENOMIC DNA]</scope>
    <source>
        <strain evidence="5 6">TA-1</strain>
    </source>
</reference>
<sequence>MRRLIIGFEVHQPFRIRRNYFWDPVIRGGPLIKYFDDNLNREIFERVKNKCYIPATRILLEEIENGESEGYDFKFFFSLSGTFIEQAEKWGKDVLELFQQLSYTHKVEFLSQTYYHSITSLWEDLTEWKEQVEMHKNLIRDYFGQEPVTFENTELLLTPRIVKEIEKLGFKAVITEGKESLLKGKSPNRVYRIRDTKLSLLLRNYRLSDDIAFRFSNPKWDQYPLTASKFADWVSWSEGEIGLIFVDYETFGEHHWPESGILDFLRWLPRELHRRGVEFKLPREVYKEYYDEIVIDSTVSWADINKDESSWLGNIMQWAYDEMVRRTEMLAKEAGGEYLKAWRYFTTSDHYYYMFLGSGGPAEVHSYFSSFNSPIDAFINEFYAITMFQDELLKLLNINNEPFIFYKNGKRSSEAWNENQFKEIINRAHEFKGYEKYLKEWLK</sequence>
<evidence type="ECO:0000313" key="6">
    <source>
        <dbReference type="Proteomes" id="UP000427373"/>
    </source>
</evidence>
<dbReference type="GeneID" id="42800381"/>
<keyword evidence="4" id="KW-0326">Glycosidase</keyword>
<dbReference type="PANTHER" id="PTHR36306">
    <property type="entry name" value="ALPHA-AMYLASE-RELATED-RELATED"/>
    <property type="match status" value="1"/>
</dbReference>
<dbReference type="KEGG" id="soh:D1869_04000"/>
<dbReference type="Pfam" id="PF03065">
    <property type="entry name" value="Glyco_hydro_57"/>
    <property type="match status" value="1"/>
</dbReference>
<accession>A0A650CFD3</accession>
<reference evidence="4 7" key="2">
    <citation type="submission" date="2020-08" db="EMBL/GenBank/DDBJ databases">
        <title>Genomic Encyclopedia of Type Strains, Phase IV (KMG-IV): sequencing the most valuable type-strain genomes for metagenomic binning, comparative biology and taxonomic classification.</title>
        <authorList>
            <person name="Goeker M."/>
        </authorList>
    </citation>
    <scope>NUCLEOTIDE SEQUENCE [LARGE SCALE GENOMIC DNA]</scope>
    <source>
        <strain evidence="4 7">DSM 12421</strain>
    </source>
</reference>
<comment type="similarity">
    <text evidence="1">Belongs to the glycosyl hydrolase 57 family.</text>
</comment>
<dbReference type="EC" id="3.2.1.1" evidence="4"/>
<dbReference type="GO" id="GO:0005975">
    <property type="term" value="P:carbohydrate metabolic process"/>
    <property type="evidence" value="ECO:0007669"/>
    <property type="project" value="InterPro"/>
</dbReference>
<feature type="domain" description="Glycoside hydrolase family 57 N-terminal" evidence="3">
    <location>
        <begin position="5"/>
        <end position="295"/>
    </location>
</feature>
<keyword evidence="2" id="KW-0119">Carbohydrate metabolism</keyword>
<name>A0A650CFD3_SULOH</name>
<dbReference type="CDD" id="cd10795">
    <property type="entry name" value="GH57N_MJA1_like"/>
    <property type="match status" value="1"/>
</dbReference>
<organism evidence="5 6">
    <name type="scientific">Sulfurisphaera ohwakuensis</name>
    <dbReference type="NCBI Taxonomy" id="69656"/>
    <lineage>
        <taxon>Archaea</taxon>
        <taxon>Thermoproteota</taxon>
        <taxon>Thermoprotei</taxon>
        <taxon>Sulfolobales</taxon>
        <taxon>Sulfolobaceae</taxon>
        <taxon>Sulfurisphaera</taxon>
    </lineage>
</organism>
<dbReference type="InterPro" id="IPR011330">
    <property type="entry name" value="Glyco_hydro/deAcase_b/a-brl"/>
</dbReference>
<evidence type="ECO:0000256" key="2">
    <source>
        <dbReference type="ARBA" id="ARBA00023277"/>
    </source>
</evidence>
<dbReference type="OrthoDB" id="64936at2157"/>
<dbReference type="Proteomes" id="UP000427373">
    <property type="component" value="Chromosome"/>
</dbReference>
<keyword evidence="6" id="KW-1185">Reference proteome</keyword>
<dbReference type="EMBL" id="JACHFY010000014">
    <property type="protein sequence ID" value="MBB5254371.1"/>
    <property type="molecule type" value="Genomic_DNA"/>
</dbReference>
<dbReference type="Gene3D" id="3.20.110.20">
    <property type="match status" value="1"/>
</dbReference>
<dbReference type="InterPro" id="IPR004300">
    <property type="entry name" value="Glyco_hydro_57_N"/>
</dbReference>
<evidence type="ECO:0000313" key="5">
    <source>
        <dbReference type="EMBL" id="QGR16456.1"/>
    </source>
</evidence>
<dbReference type="SUPFAM" id="SSF88713">
    <property type="entry name" value="Glycoside hydrolase/deacetylase"/>
    <property type="match status" value="1"/>
</dbReference>
<proteinExistence type="inferred from homology"/>
<dbReference type="AlphaFoldDB" id="A0A650CFD3"/>
<dbReference type="InterPro" id="IPR052046">
    <property type="entry name" value="GH57_Enzymes"/>
</dbReference>
<evidence type="ECO:0000256" key="1">
    <source>
        <dbReference type="ARBA" id="ARBA00006821"/>
    </source>
</evidence>
<evidence type="ECO:0000313" key="4">
    <source>
        <dbReference type="EMBL" id="MBB5254371.1"/>
    </source>
</evidence>
<keyword evidence="4" id="KW-0378">Hydrolase</keyword>
<dbReference type="GO" id="GO:0004556">
    <property type="term" value="F:alpha-amylase activity"/>
    <property type="evidence" value="ECO:0007669"/>
    <property type="project" value="UniProtKB-EC"/>
</dbReference>
<dbReference type="Proteomes" id="UP000582213">
    <property type="component" value="Unassembled WGS sequence"/>
</dbReference>
<evidence type="ECO:0000259" key="3">
    <source>
        <dbReference type="Pfam" id="PF03065"/>
    </source>
</evidence>
<gene>
    <name evidence="5" type="ORF">D1869_04000</name>
    <name evidence="4" type="ORF">HNQ62_002145</name>
</gene>